<accession>A0A2T7PE01</accession>
<keyword evidence="2" id="KW-1185">Reference proteome</keyword>
<dbReference type="EMBL" id="PZQS01000004">
    <property type="protein sequence ID" value="PVD31640.1"/>
    <property type="molecule type" value="Genomic_DNA"/>
</dbReference>
<dbReference type="Proteomes" id="UP000245119">
    <property type="component" value="Linkage Group LG4"/>
</dbReference>
<name>A0A2T7PE01_POMCA</name>
<evidence type="ECO:0000313" key="2">
    <source>
        <dbReference type="Proteomes" id="UP000245119"/>
    </source>
</evidence>
<reference evidence="1 2" key="1">
    <citation type="submission" date="2018-04" db="EMBL/GenBank/DDBJ databases">
        <title>The genome of golden apple snail Pomacea canaliculata provides insight into stress tolerance and invasive adaptation.</title>
        <authorList>
            <person name="Liu C."/>
            <person name="Liu B."/>
            <person name="Ren Y."/>
            <person name="Zhang Y."/>
            <person name="Wang H."/>
            <person name="Li S."/>
            <person name="Jiang F."/>
            <person name="Yin L."/>
            <person name="Zhang G."/>
            <person name="Qian W."/>
            <person name="Fan W."/>
        </authorList>
    </citation>
    <scope>NUCLEOTIDE SEQUENCE [LARGE SCALE GENOMIC DNA]</scope>
    <source>
        <strain evidence="1">SZHN2017</strain>
        <tissue evidence="1">Muscle</tissue>
    </source>
</reference>
<evidence type="ECO:0000313" key="1">
    <source>
        <dbReference type="EMBL" id="PVD31640.1"/>
    </source>
</evidence>
<sequence length="106" mass="11114">MLVKKQEAARRLAIYLPLGSCAHNCGDTLQPEPLSEIMANILRLVHALADNGEILSPSPPPLLLSTGNRVTYAIVLLTASSSADLTLGSPGRVNAGGDSGYRSVFV</sequence>
<comment type="caution">
    <text evidence="1">The sequence shown here is derived from an EMBL/GenBank/DDBJ whole genome shotgun (WGS) entry which is preliminary data.</text>
</comment>
<organism evidence="1 2">
    <name type="scientific">Pomacea canaliculata</name>
    <name type="common">Golden apple snail</name>
    <dbReference type="NCBI Taxonomy" id="400727"/>
    <lineage>
        <taxon>Eukaryota</taxon>
        <taxon>Metazoa</taxon>
        <taxon>Spiralia</taxon>
        <taxon>Lophotrochozoa</taxon>
        <taxon>Mollusca</taxon>
        <taxon>Gastropoda</taxon>
        <taxon>Caenogastropoda</taxon>
        <taxon>Architaenioglossa</taxon>
        <taxon>Ampullarioidea</taxon>
        <taxon>Ampullariidae</taxon>
        <taxon>Pomacea</taxon>
    </lineage>
</organism>
<gene>
    <name evidence="1" type="ORF">C0Q70_07057</name>
</gene>
<dbReference type="AlphaFoldDB" id="A0A2T7PE01"/>
<proteinExistence type="predicted"/>
<protein>
    <submittedName>
        <fullName evidence="1">Uncharacterized protein</fullName>
    </submittedName>
</protein>